<dbReference type="PANTHER" id="PTHR21180:SF32">
    <property type="entry name" value="ENDONUCLEASE_EXONUCLEASE_PHOSPHATASE FAMILY DOMAIN-CONTAINING PROTEIN 1"/>
    <property type="match status" value="1"/>
</dbReference>
<evidence type="ECO:0000256" key="1">
    <source>
        <dbReference type="SAM" id="MobiDB-lite"/>
    </source>
</evidence>
<proteinExistence type="predicted"/>
<dbReference type="AlphaFoldDB" id="A0A9E8A8T1"/>
<dbReference type="Pfam" id="PF12836">
    <property type="entry name" value="HHH_3"/>
    <property type="match status" value="1"/>
</dbReference>
<reference evidence="3" key="1">
    <citation type="submission" date="2022-08" db="EMBL/GenBank/DDBJ databases">
        <title>Complete Genome Sequences of 2 Bosea sp. soil isolates.</title>
        <authorList>
            <person name="Alvarez Arevalo M."/>
            <person name="Sterndorff E.B."/>
            <person name="Faurdal D."/>
            <person name="Joergensen T.S."/>
            <person name="Weber T."/>
        </authorList>
    </citation>
    <scope>NUCLEOTIDE SEQUENCE</scope>
    <source>
        <strain evidence="3">NBC_00436</strain>
    </source>
</reference>
<protein>
    <submittedName>
        <fullName evidence="3">Helix-hairpin-helix domain-containing protein</fullName>
    </submittedName>
</protein>
<dbReference type="EMBL" id="CP102774">
    <property type="protein sequence ID" value="UZF89600.1"/>
    <property type="molecule type" value="Genomic_DNA"/>
</dbReference>
<feature type="signal peptide" evidence="2">
    <location>
        <begin position="1"/>
        <end position="22"/>
    </location>
</feature>
<keyword evidence="2" id="KW-0732">Signal</keyword>
<dbReference type="Gene3D" id="1.10.150.320">
    <property type="entry name" value="Photosystem II 12 kDa extrinsic protein"/>
    <property type="match status" value="1"/>
</dbReference>
<dbReference type="InterPro" id="IPR051675">
    <property type="entry name" value="Endo/Exo/Phosphatase_dom_1"/>
</dbReference>
<accession>A0A9E8A8T1</accession>
<dbReference type="SUPFAM" id="SSF47781">
    <property type="entry name" value="RuvA domain 2-like"/>
    <property type="match status" value="1"/>
</dbReference>
<evidence type="ECO:0000256" key="2">
    <source>
        <dbReference type="SAM" id="SignalP"/>
    </source>
</evidence>
<dbReference type="InterPro" id="IPR010994">
    <property type="entry name" value="RuvA_2-like"/>
</dbReference>
<name>A0A9E8A8T1_9HYPH</name>
<gene>
    <name evidence="3" type="ORF">NWE54_12805</name>
</gene>
<sequence>MTMSRFLIPLVALAAMGGQAFAQTATPAPSAAKPAAPVTAPAAPAAQAAPAAKPATPAVATPAAAQAKKININTATAAELDTLKGIGEARSKKIIEERGKAKFKDFADLVKRGTLPSNVEAEIKDKITF</sequence>
<evidence type="ECO:0000313" key="3">
    <source>
        <dbReference type="EMBL" id="UZF89600.1"/>
    </source>
</evidence>
<dbReference type="PANTHER" id="PTHR21180">
    <property type="entry name" value="ENDONUCLEASE/EXONUCLEASE/PHOSPHATASE FAMILY DOMAIN-CONTAINING PROTEIN 1"/>
    <property type="match status" value="1"/>
</dbReference>
<feature type="chain" id="PRO_5038345411" evidence="2">
    <location>
        <begin position="23"/>
        <end position="129"/>
    </location>
</feature>
<dbReference type="GO" id="GO:0015627">
    <property type="term" value="C:type II protein secretion system complex"/>
    <property type="evidence" value="ECO:0007669"/>
    <property type="project" value="TreeGrafter"/>
</dbReference>
<dbReference type="GO" id="GO:0015628">
    <property type="term" value="P:protein secretion by the type II secretion system"/>
    <property type="evidence" value="ECO:0007669"/>
    <property type="project" value="TreeGrafter"/>
</dbReference>
<feature type="region of interest" description="Disordered" evidence="1">
    <location>
        <begin position="25"/>
        <end position="59"/>
    </location>
</feature>
<organism evidence="3">
    <name type="scientific">Bosea sp. NBC_00436</name>
    <dbReference type="NCBI Taxonomy" id="2969620"/>
    <lineage>
        <taxon>Bacteria</taxon>
        <taxon>Pseudomonadati</taxon>
        <taxon>Pseudomonadota</taxon>
        <taxon>Alphaproteobacteria</taxon>
        <taxon>Hyphomicrobiales</taxon>
        <taxon>Boseaceae</taxon>
        <taxon>Bosea</taxon>
    </lineage>
</organism>